<dbReference type="EMBL" id="JXXE01000148">
    <property type="protein sequence ID" value="KIZ45586.1"/>
    <property type="molecule type" value="Genomic_DNA"/>
</dbReference>
<dbReference type="InterPro" id="IPR004089">
    <property type="entry name" value="MCPsignal_dom"/>
</dbReference>
<dbReference type="PROSITE" id="PS50111">
    <property type="entry name" value="CHEMOTAXIS_TRANSDUC_2"/>
    <property type="match status" value="1"/>
</dbReference>
<evidence type="ECO:0000259" key="8">
    <source>
        <dbReference type="PROSITE" id="PS50192"/>
    </source>
</evidence>
<accession>A0A0D7EY80</accession>
<gene>
    <name evidence="10" type="ORF">OO17_07660</name>
</gene>
<organism evidence="10 11">
    <name type="scientific">Rhodopseudomonas palustris</name>
    <dbReference type="NCBI Taxonomy" id="1076"/>
    <lineage>
        <taxon>Bacteria</taxon>
        <taxon>Pseudomonadati</taxon>
        <taxon>Pseudomonadota</taxon>
        <taxon>Alphaproteobacteria</taxon>
        <taxon>Hyphomicrobiales</taxon>
        <taxon>Nitrobacteraceae</taxon>
        <taxon>Rhodopseudomonas</taxon>
    </lineage>
</organism>
<dbReference type="PROSITE" id="PS50192">
    <property type="entry name" value="T_SNARE"/>
    <property type="match status" value="1"/>
</dbReference>
<feature type="domain" description="Methyl-accepting transducer" evidence="7">
    <location>
        <begin position="387"/>
        <end position="616"/>
    </location>
</feature>
<protein>
    <submittedName>
        <fullName evidence="10">Chemotaxis protein</fullName>
    </submittedName>
</protein>
<feature type="transmembrane region" description="Helical" evidence="6">
    <location>
        <begin position="278"/>
        <end position="298"/>
    </location>
</feature>
<keyword evidence="2" id="KW-0997">Cell inner membrane</keyword>
<dbReference type="PANTHER" id="PTHR32089:SF112">
    <property type="entry name" value="LYSOZYME-LIKE PROTEIN-RELATED"/>
    <property type="match status" value="1"/>
</dbReference>
<dbReference type="GO" id="GO:0005886">
    <property type="term" value="C:plasma membrane"/>
    <property type="evidence" value="ECO:0007669"/>
    <property type="project" value="UniProtKB-SubCell"/>
</dbReference>
<keyword evidence="6" id="KW-0472">Membrane</keyword>
<dbReference type="SMART" id="SM00304">
    <property type="entry name" value="HAMP"/>
    <property type="match status" value="1"/>
</dbReference>
<dbReference type="Gene3D" id="1.10.287.950">
    <property type="entry name" value="Methyl-accepting chemotaxis protein"/>
    <property type="match status" value="1"/>
</dbReference>
<evidence type="ECO:0000259" key="7">
    <source>
        <dbReference type="PROSITE" id="PS50111"/>
    </source>
</evidence>
<evidence type="ECO:0000256" key="3">
    <source>
        <dbReference type="ARBA" id="ARBA00023224"/>
    </source>
</evidence>
<feature type="domain" description="T-SNARE coiled-coil homology" evidence="8">
    <location>
        <begin position="546"/>
        <end position="608"/>
    </location>
</feature>
<dbReference type="Proteomes" id="UP000032515">
    <property type="component" value="Unassembled WGS sequence"/>
</dbReference>
<evidence type="ECO:0000313" key="10">
    <source>
        <dbReference type="EMBL" id="KIZ45586.1"/>
    </source>
</evidence>
<evidence type="ECO:0000256" key="1">
    <source>
        <dbReference type="ARBA" id="ARBA00004429"/>
    </source>
</evidence>
<evidence type="ECO:0000259" key="9">
    <source>
        <dbReference type="PROSITE" id="PS50885"/>
    </source>
</evidence>
<comment type="caution">
    <text evidence="10">The sequence shown here is derived from an EMBL/GenBank/DDBJ whole genome shotgun (WGS) entry which is preliminary data.</text>
</comment>
<dbReference type="GO" id="GO:0007165">
    <property type="term" value="P:signal transduction"/>
    <property type="evidence" value="ECO:0007669"/>
    <property type="project" value="UniProtKB-KW"/>
</dbReference>
<dbReference type="InterPro" id="IPR032255">
    <property type="entry name" value="HBM"/>
</dbReference>
<dbReference type="InterPro" id="IPR003660">
    <property type="entry name" value="HAMP_dom"/>
</dbReference>
<dbReference type="PATRIC" id="fig|1076.23.peg.755"/>
<keyword evidence="6" id="KW-1133">Transmembrane helix</keyword>
<keyword evidence="6" id="KW-0812">Transmembrane</keyword>
<dbReference type="SMART" id="SM01358">
    <property type="entry name" value="HBM"/>
    <property type="match status" value="1"/>
</dbReference>
<dbReference type="Gene3D" id="6.10.340.10">
    <property type="match status" value="1"/>
</dbReference>
<dbReference type="InterPro" id="IPR000727">
    <property type="entry name" value="T_SNARE_dom"/>
</dbReference>
<dbReference type="PANTHER" id="PTHR32089">
    <property type="entry name" value="METHYL-ACCEPTING CHEMOTAXIS PROTEIN MCPB"/>
    <property type="match status" value="1"/>
</dbReference>
<dbReference type="SUPFAM" id="SSF158472">
    <property type="entry name" value="HAMP domain-like"/>
    <property type="match status" value="1"/>
</dbReference>
<comment type="subcellular location">
    <subcellularLocation>
        <location evidence="1">Cell inner membrane</location>
        <topology evidence="1">Multi-pass membrane protein</topology>
    </subcellularLocation>
</comment>
<feature type="domain" description="HAMP" evidence="9">
    <location>
        <begin position="299"/>
        <end position="352"/>
    </location>
</feature>
<sequence length="650" mass="69758">MALPRIGLRVQIALLGVVGVLLTGIICLAGVKFADRMQAESAQRMVLRSHVVALSRSYLEAGLIATAFLRKPEEKLIEAHNALMTAAQQHLDAIETTVQQLPDDDPMKQTSALRAGFRLYVTRFHNLVSAQKVLGLTEADGLQGKLRNAVHQLEARLVELDQPRLSNLMLMMRRHEKDFMLRGDEKYGDQLSLRADEFQDRLAATELPAAVKAELTALLKSYNLGFAGYAVTKTSMNEEVDDFLTVFNRNRPTLDLLIKTADERYLASEARATELREFLAWAIGVATLGIGIFALMFGQRIARSIARMTKAMQQLASGEFDVVLPGLSRSDEIGDMARAVENFKVKAKQKAEVEAAAKIDQDNLAAQQRRADTNRLADAFEVAVGRIIETVSAASTRLETSAGSLTTTATHSQQLATTVAAASDEVATNVQSVAAAAEEMARSVSEIGRQIHIAGAIAAKAVEQTRRTNEQVVELASAGSRIGRIVDLIQTIAKQTNLLALNATIEAARAGEAGRGFSVVALEVKALAGQTARATEEINQQVGSIQAATTQSTESIREITDTIRQMSEISATIAAAVEQQGAATAAISRDVQQVAGDTRNVTANIAEVQRGATDTGLASSQVFSEAHALSGESANLKSEVATFLGSVRAA</sequence>
<evidence type="ECO:0000256" key="5">
    <source>
        <dbReference type="PROSITE-ProRule" id="PRU00284"/>
    </source>
</evidence>
<name>A0A0D7EY80_RHOPL</name>
<keyword evidence="2" id="KW-1003">Cell membrane</keyword>
<comment type="similarity">
    <text evidence="4">Belongs to the methyl-accepting chemotaxis (MCP) protein family.</text>
</comment>
<evidence type="ECO:0000256" key="6">
    <source>
        <dbReference type="SAM" id="Phobius"/>
    </source>
</evidence>
<evidence type="ECO:0000313" key="11">
    <source>
        <dbReference type="Proteomes" id="UP000032515"/>
    </source>
</evidence>
<reference evidence="10 11" key="1">
    <citation type="submission" date="2014-11" db="EMBL/GenBank/DDBJ databases">
        <title>Genomics and ecophysiology of heterotrophic nitrogen fixing bacteria isolated from estuarine surface water.</title>
        <authorList>
            <person name="Bentzon-Tilia M."/>
            <person name="Severin I."/>
            <person name="Hansen L.H."/>
            <person name="Riemann L."/>
        </authorList>
    </citation>
    <scope>NUCLEOTIDE SEQUENCE [LARGE SCALE GENOMIC DNA]</scope>
    <source>
        <strain evidence="10 11">BAL398</strain>
    </source>
</reference>
<dbReference type="Pfam" id="PF00015">
    <property type="entry name" value="MCPsignal"/>
    <property type="match status" value="1"/>
</dbReference>
<keyword evidence="3 5" id="KW-0807">Transducer</keyword>
<dbReference type="SMART" id="SM00283">
    <property type="entry name" value="MA"/>
    <property type="match status" value="1"/>
</dbReference>
<dbReference type="AlphaFoldDB" id="A0A0D7EY80"/>
<dbReference type="CDD" id="cd06225">
    <property type="entry name" value="HAMP"/>
    <property type="match status" value="1"/>
</dbReference>
<proteinExistence type="inferred from homology"/>
<dbReference type="Pfam" id="PF00672">
    <property type="entry name" value="HAMP"/>
    <property type="match status" value="1"/>
</dbReference>
<dbReference type="SUPFAM" id="SSF58104">
    <property type="entry name" value="Methyl-accepting chemotaxis protein (MCP) signaling domain"/>
    <property type="match status" value="1"/>
</dbReference>
<dbReference type="PROSITE" id="PS50885">
    <property type="entry name" value="HAMP"/>
    <property type="match status" value="1"/>
</dbReference>
<evidence type="ECO:0000256" key="4">
    <source>
        <dbReference type="ARBA" id="ARBA00029447"/>
    </source>
</evidence>
<evidence type="ECO:0000256" key="2">
    <source>
        <dbReference type="ARBA" id="ARBA00022519"/>
    </source>
</evidence>
<feature type="transmembrane region" description="Helical" evidence="6">
    <location>
        <begin position="12"/>
        <end position="31"/>
    </location>
</feature>